<protein>
    <recommendedName>
        <fullName evidence="3">Restriction endonuclease</fullName>
    </recommendedName>
</protein>
<proteinExistence type="predicted"/>
<evidence type="ECO:0000313" key="2">
    <source>
        <dbReference type="Proteomes" id="UP001597561"/>
    </source>
</evidence>
<dbReference type="RefSeq" id="WP_204730765.1">
    <property type="nucleotide sequence ID" value="NZ_JAFBDK010000024.1"/>
</dbReference>
<keyword evidence="2" id="KW-1185">Reference proteome</keyword>
<name>A0ABW5ZHE0_9BACL</name>
<gene>
    <name evidence="1" type="ORF">ACFS5P_11075</name>
</gene>
<evidence type="ECO:0000313" key="1">
    <source>
        <dbReference type="EMBL" id="MFD2912419.1"/>
    </source>
</evidence>
<accession>A0ABW5ZHE0</accession>
<reference evidence="2" key="1">
    <citation type="journal article" date="2019" name="Int. J. Syst. Evol. Microbiol.">
        <title>The Global Catalogue of Microorganisms (GCM) 10K type strain sequencing project: providing services to taxonomists for standard genome sequencing and annotation.</title>
        <authorList>
            <consortium name="The Broad Institute Genomics Platform"/>
            <consortium name="The Broad Institute Genome Sequencing Center for Infectious Disease"/>
            <person name="Wu L."/>
            <person name="Ma J."/>
        </authorList>
    </citation>
    <scope>NUCLEOTIDE SEQUENCE [LARGE SCALE GENOMIC DNA]</scope>
    <source>
        <strain evidence="2">KCTC 13528</strain>
    </source>
</reference>
<organism evidence="1 2">
    <name type="scientific">Jeotgalibacillus terrae</name>
    <dbReference type="NCBI Taxonomy" id="587735"/>
    <lineage>
        <taxon>Bacteria</taxon>
        <taxon>Bacillati</taxon>
        <taxon>Bacillota</taxon>
        <taxon>Bacilli</taxon>
        <taxon>Bacillales</taxon>
        <taxon>Caryophanaceae</taxon>
        <taxon>Jeotgalibacillus</taxon>
    </lineage>
</organism>
<dbReference type="EMBL" id="JBHUPG010000020">
    <property type="protein sequence ID" value="MFD2912419.1"/>
    <property type="molecule type" value="Genomic_DNA"/>
</dbReference>
<dbReference type="Proteomes" id="UP001597561">
    <property type="component" value="Unassembled WGS sequence"/>
</dbReference>
<sequence>MNTTEEHGLRIATEIFEMKCNQLVRHRNPNIYIKGNAEKFSDWFEDGLETYTIQKLGANAHPDLIVDGVGVELKSLKTNSQIQFNSTIPCGGFSHGDISGECYYAVARYSTDRDFGYLQDFTICDGDFFNHDREKAFSHLNAQETGFGDYGDGVVRHRKMYSFPSPVRTAPGISFISKFPNASDFSSNLEIDTTVTRVNLQGEEFIFYVYRHRLLGN</sequence>
<comment type="caution">
    <text evidence="1">The sequence shown here is derived from an EMBL/GenBank/DDBJ whole genome shotgun (WGS) entry which is preliminary data.</text>
</comment>
<evidence type="ECO:0008006" key="3">
    <source>
        <dbReference type="Google" id="ProtNLM"/>
    </source>
</evidence>